<dbReference type="AlphaFoldDB" id="A0A4V3GKW4"/>
<dbReference type="SUPFAM" id="SSF48726">
    <property type="entry name" value="Immunoglobulin"/>
    <property type="match status" value="1"/>
</dbReference>
<dbReference type="InterPro" id="IPR036179">
    <property type="entry name" value="Ig-like_dom_sf"/>
</dbReference>
<feature type="domain" description="PKD" evidence="2">
    <location>
        <begin position="683"/>
        <end position="733"/>
    </location>
</feature>
<keyword evidence="4" id="KW-1185">Reference proteome</keyword>
<dbReference type="NCBIfam" id="TIGR04183">
    <property type="entry name" value="Por_Secre_tail"/>
    <property type="match status" value="1"/>
</dbReference>
<dbReference type="PROSITE" id="PS50093">
    <property type="entry name" value="PKD"/>
    <property type="match status" value="1"/>
</dbReference>
<proteinExistence type="predicted"/>
<sequence length="920" mass="98193">MLLCLVLSLAGVYTLKAQCPASTPLVMNSVTTTESRCQASGTATVSASGGSTPYTYSIIAGPTLSAPQSSNILQSLAPGTYTVQVTDNCNTSVTSSFTVTGTYAVPSVAISTQMPSCPSSSDGSITINITNGRAPLAFSLVSPSPVTAGPQTGNVFTGLPVGTYTCQVTDSCGNFQTRTVVLTSASAVNFYNANFWYISCDSFAYAVTLNVASSFKPPYTLTLPLPGGQVLTHVLTNPTVVGAGYIMDTFYFRYHHINGDNEVLTITAADGCGSSNTTAYFMENLNMRPTPTLATTCGTQYTYTFDYDYDNALQPSTLHCGTITYTLVSPSGTVLASQLNNSTFSGYPPGTGYQVIRQDCCERDTLLFDWDTVPAFTITNAFVYKYATCKEGTSAVELEFYPTNRTGDIVFASGPPTMTLADGTTQTLTYPDTIHNILLGTLVYVNYFTVGTYKLYVNTACGETDSVTVTVDSSDLRHSTFSAPLIKGCAGANKIMLNAASNTVLNAAHQYGHITVNTSYDTYFANSPFTDSIVNVPSGTTWYASFHYLNPFQPIVYPNDMATWGCDAINDTIVVPSYTQPEFNASAAVAICGATRQVALLPDSSTGVTPYEFQIVSGPTTTALQTSPVFSGISAGTYTFQMVDACDNSFSRSITIDTLTAPTVVATGSTCVGSDMTLTLPASPFYSYSWQLPDGSTSTSNTLALHPVTASDIGTYTISVTSAIGGCTNITTEWFSLNSCLPLLETLLGFSGEWNQDNINLYWQTTDELNLSYYIVERSTDGYTYTPVQRVTAGDGLLNNYTATDTHVPEGTVYYRLQMVKFNGQVDYSGIISFSKAQTQSYNVHPTLVTGDVPVTVTCPRTINNTFIRVIGVDGKVWLTGSIPAGSTAGSIDVSSLAKGMYFVVLINDGRTVAAKILKQ</sequence>
<evidence type="ECO:0000259" key="2">
    <source>
        <dbReference type="PROSITE" id="PS50093"/>
    </source>
</evidence>
<reference evidence="3 4" key="1">
    <citation type="submission" date="2019-03" db="EMBL/GenBank/DDBJ databases">
        <title>Genomic Encyclopedia of Type Strains, Phase IV (KMG-IV): sequencing the most valuable type-strain genomes for metagenomic binning, comparative biology and taxonomic classification.</title>
        <authorList>
            <person name="Goeker M."/>
        </authorList>
    </citation>
    <scope>NUCLEOTIDE SEQUENCE [LARGE SCALE GENOMIC DNA]</scope>
    <source>
        <strain evidence="3 4">DSM 100059</strain>
    </source>
</reference>
<feature type="signal peptide" evidence="1">
    <location>
        <begin position="1"/>
        <end position="17"/>
    </location>
</feature>
<keyword evidence="1" id="KW-0732">Signal</keyword>
<evidence type="ECO:0000256" key="1">
    <source>
        <dbReference type="SAM" id="SignalP"/>
    </source>
</evidence>
<name>A0A4V3GKW4_9BACT</name>
<dbReference type="InterPro" id="IPR013783">
    <property type="entry name" value="Ig-like_fold"/>
</dbReference>
<evidence type="ECO:0000313" key="4">
    <source>
        <dbReference type="Proteomes" id="UP000294498"/>
    </source>
</evidence>
<accession>A0A4V3GKW4</accession>
<dbReference type="InterPro" id="IPR000601">
    <property type="entry name" value="PKD_dom"/>
</dbReference>
<organism evidence="3 4">
    <name type="scientific">Dinghuibacter silviterrae</name>
    <dbReference type="NCBI Taxonomy" id="1539049"/>
    <lineage>
        <taxon>Bacteria</taxon>
        <taxon>Pseudomonadati</taxon>
        <taxon>Bacteroidota</taxon>
        <taxon>Chitinophagia</taxon>
        <taxon>Chitinophagales</taxon>
        <taxon>Chitinophagaceae</taxon>
        <taxon>Dinghuibacter</taxon>
    </lineage>
</organism>
<feature type="chain" id="PRO_5020958063" evidence="1">
    <location>
        <begin position="18"/>
        <end position="920"/>
    </location>
</feature>
<dbReference type="InterPro" id="IPR026444">
    <property type="entry name" value="Secre_tail"/>
</dbReference>
<evidence type="ECO:0000313" key="3">
    <source>
        <dbReference type="EMBL" id="TDW97182.1"/>
    </source>
</evidence>
<dbReference type="Proteomes" id="UP000294498">
    <property type="component" value="Unassembled WGS sequence"/>
</dbReference>
<dbReference type="Gene3D" id="2.60.40.10">
    <property type="entry name" value="Immunoglobulins"/>
    <property type="match status" value="2"/>
</dbReference>
<comment type="caution">
    <text evidence="3">The sequence shown here is derived from an EMBL/GenBank/DDBJ whole genome shotgun (WGS) entry which is preliminary data.</text>
</comment>
<protein>
    <submittedName>
        <fullName evidence="3">Putative secreted protein (Por secretion system target)</fullName>
    </submittedName>
</protein>
<gene>
    <name evidence="3" type="ORF">EDB95_5027</name>
</gene>
<dbReference type="EMBL" id="SODV01000002">
    <property type="protein sequence ID" value="TDW97182.1"/>
    <property type="molecule type" value="Genomic_DNA"/>
</dbReference>